<evidence type="ECO:0000259" key="1">
    <source>
        <dbReference type="Pfam" id="PF00501"/>
    </source>
</evidence>
<dbReference type="Proteomes" id="UP001303373">
    <property type="component" value="Chromosome 2"/>
</dbReference>
<dbReference type="CDD" id="cd05911">
    <property type="entry name" value="Firefly_Luc_like"/>
    <property type="match status" value="1"/>
</dbReference>
<dbReference type="InterPro" id="IPR020845">
    <property type="entry name" value="AMP-binding_CS"/>
</dbReference>
<protein>
    <submittedName>
        <fullName evidence="3">Uncharacterized protein</fullName>
    </submittedName>
</protein>
<dbReference type="Pfam" id="PF00501">
    <property type="entry name" value="AMP-binding"/>
    <property type="match status" value="1"/>
</dbReference>
<feature type="domain" description="AMP-binding enzyme C-terminal" evidence="2">
    <location>
        <begin position="445"/>
        <end position="525"/>
    </location>
</feature>
<dbReference type="GO" id="GO:0016405">
    <property type="term" value="F:CoA-ligase activity"/>
    <property type="evidence" value="ECO:0007669"/>
    <property type="project" value="TreeGrafter"/>
</dbReference>
<organism evidence="3 4">
    <name type="scientific">Acrodontium crateriforme</name>
    <dbReference type="NCBI Taxonomy" id="150365"/>
    <lineage>
        <taxon>Eukaryota</taxon>
        <taxon>Fungi</taxon>
        <taxon>Dikarya</taxon>
        <taxon>Ascomycota</taxon>
        <taxon>Pezizomycotina</taxon>
        <taxon>Dothideomycetes</taxon>
        <taxon>Dothideomycetidae</taxon>
        <taxon>Mycosphaerellales</taxon>
        <taxon>Teratosphaeriaceae</taxon>
        <taxon>Acrodontium</taxon>
    </lineage>
</organism>
<evidence type="ECO:0000313" key="4">
    <source>
        <dbReference type="Proteomes" id="UP001303373"/>
    </source>
</evidence>
<dbReference type="InterPro" id="IPR025110">
    <property type="entry name" value="AMP-bd_C"/>
</dbReference>
<sequence length="543" mass="60581">MPFLATQTFPISNKDILSWTFDELSYNQDEPIYIDAYNDKNSYSARQAKKLIRQLVAGFRAIGVKPGDCVCIHSFNDIHYPLFFLGIVAAGGRFAGTNPGYTQHELAHTLKTSKSKYILAQPALMEPAVKAAKEAGIPTKNVLVFNPNGEKAPIGHVEWKDLLTHGEQDWVRFDDEKTSQNSIAALLFSSGTTGLPKAAMLSHYNLIAEHMLVYESNRRPFRASRLLALPMFHAACAPSAFCTPLRLGEKAYVMPRFELETWLSSFEKYQITDLAVVPPMAIMIINSPLSKKYSLKSVRQASCGAAPLDKHPQARLQALIGEDVPFTQVWGMTETSCICSRFPFPEADVTGGVGHMLPNIDAKIVDDDGNDITGYNVRGELCVRGPTIIRGYFENPDANARDWDKEGYFHTGDIAYRDGKNKIYYIVDRKKELIKVRGFQVAPPELEGALLSHPDIADAAVIGVQDDPVEGTELPRAYIIRKDESNGKPSEKDVHVFMRERLAKYKQLTGGVIFTKEIPKNASGKILKRILREQAKKEMRAKL</sequence>
<dbReference type="Pfam" id="PF13193">
    <property type="entry name" value="AMP-binding_C"/>
    <property type="match status" value="1"/>
</dbReference>
<evidence type="ECO:0000313" key="3">
    <source>
        <dbReference type="EMBL" id="WPG98905.1"/>
    </source>
</evidence>
<evidence type="ECO:0000259" key="2">
    <source>
        <dbReference type="Pfam" id="PF13193"/>
    </source>
</evidence>
<dbReference type="EMBL" id="CP138581">
    <property type="protein sequence ID" value="WPG98905.1"/>
    <property type="molecule type" value="Genomic_DNA"/>
</dbReference>
<dbReference type="SUPFAM" id="SSF56801">
    <property type="entry name" value="Acetyl-CoA synthetase-like"/>
    <property type="match status" value="1"/>
</dbReference>
<reference evidence="3 4" key="1">
    <citation type="submission" date="2023-11" db="EMBL/GenBank/DDBJ databases">
        <title>An acidophilic fungus is an integral part of prey digestion in a carnivorous sundew plant.</title>
        <authorList>
            <person name="Tsai I.J."/>
        </authorList>
    </citation>
    <scope>NUCLEOTIDE SEQUENCE [LARGE SCALE GENOMIC DNA]</scope>
    <source>
        <strain evidence="3">169a</strain>
    </source>
</reference>
<dbReference type="Gene3D" id="3.40.50.12780">
    <property type="entry name" value="N-terminal domain of ligase-like"/>
    <property type="match status" value="1"/>
</dbReference>
<dbReference type="GO" id="GO:0019748">
    <property type="term" value="P:secondary metabolic process"/>
    <property type="evidence" value="ECO:0007669"/>
    <property type="project" value="TreeGrafter"/>
</dbReference>
<dbReference type="InterPro" id="IPR000873">
    <property type="entry name" value="AMP-dep_synth/lig_dom"/>
</dbReference>
<dbReference type="PANTHER" id="PTHR24096">
    <property type="entry name" value="LONG-CHAIN-FATTY-ACID--COA LIGASE"/>
    <property type="match status" value="1"/>
</dbReference>
<feature type="domain" description="AMP-dependent synthetase/ligase" evidence="1">
    <location>
        <begin position="28"/>
        <end position="393"/>
    </location>
</feature>
<gene>
    <name evidence="3" type="ORF">R9X50_00170500</name>
</gene>
<dbReference type="InterPro" id="IPR042099">
    <property type="entry name" value="ANL_N_sf"/>
</dbReference>
<dbReference type="PROSITE" id="PS00455">
    <property type="entry name" value="AMP_BINDING"/>
    <property type="match status" value="1"/>
</dbReference>
<name>A0AAQ3R826_9PEZI</name>
<dbReference type="Gene3D" id="3.30.300.30">
    <property type="match status" value="1"/>
</dbReference>
<dbReference type="PANTHER" id="PTHR24096:SF265">
    <property type="entry name" value="ENZYME, PUTATIVE (AFU_ORTHOLOGUE AFUA_5G14270)-RELATED"/>
    <property type="match status" value="1"/>
</dbReference>
<dbReference type="InterPro" id="IPR045851">
    <property type="entry name" value="AMP-bd_C_sf"/>
</dbReference>
<accession>A0AAQ3R826</accession>
<keyword evidence="4" id="KW-1185">Reference proteome</keyword>
<proteinExistence type="predicted"/>
<dbReference type="AlphaFoldDB" id="A0AAQ3R826"/>